<dbReference type="GeneID" id="73341399"/>
<dbReference type="CDD" id="cd02440">
    <property type="entry name" value="AdoMet_MTases"/>
    <property type="match status" value="2"/>
</dbReference>
<dbReference type="GO" id="GO:0003700">
    <property type="term" value="F:DNA-binding transcription factor activity"/>
    <property type="evidence" value="ECO:0007669"/>
    <property type="project" value="InterPro"/>
</dbReference>
<comment type="similarity">
    <text evidence="1">Belongs to the methyltransferase superfamily. LaeA methyltransferase family.</text>
</comment>
<dbReference type="Gene3D" id="3.40.50.150">
    <property type="entry name" value="Vaccinia Virus protein VP39"/>
    <property type="match status" value="2"/>
</dbReference>
<proteinExistence type="inferred from homology"/>
<dbReference type="EMBL" id="CP019476">
    <property type="protein sequence ID" value="UQC81908.1"/>
    <property type="molecule type" value="Genomic_DNA"/>
</dbReference>
<protein>
    <submittedName>
        <fullName evidence="3">Methyltransferase domain-containing protein</fullName>
    </submittedName>
</protein>
<accession>A0A9Q8WFM2</accession>
<name>A0A9Q8WFM2_9PEZI</name>
<dbReference type="PANTHER" id="PTHR43591">
    <property type="entry name" value="METHYLTRANSFERASE"/>
    <property type="match status" value="1"/>
</dbReference>
<dbReference type="SUPFAM" id="SSF53335">
    <property type="entry name" value="S-adenosyl-L-methionine-dependent methyltransferases"/>
    <property type="match status" value="2"/>
</dbReference>
<dbReference type="GO" id="GO:0043565">
    <property type="term" value="F:sequence-specific DNA binding"/>
    <property type="evidence" value="ECO:0007669"/>
    <property type="project" value="InterPro"/>
</dbReference>
<sequence length="673" mass="76377">MAVNDDDVLAANENVNDNSSLSHQSLASSTTSVASSILEYRIENGRTYHKYKDGSKLSDATTFMLQHHSQDKSTICPTTIKKSIDSHNLFIRTFDDRLGTAPPNLRDSNVRRVLDVGTGSGIWAIDFGDEHPDAEASCRLGHGTSVPPNVQFQVEDIEEDWHFSLPFDYIHSRMMTGSIADWKIYLRRCFDNLNPGGYLELNDIDAIPLSDDGTLTEECTLKKSFSLWSEAIATLGSPFEKFNRLEGVLAEVGFEDVRVERFKWPTNSWPKDPKFRELGIWNHENIAPHLEGMFMAGITRGLNWTEQEVHELAVKARKGFDDTSIHAYFQIHTMQTPNDEHLAADETDTDGSSVSNASLASSTTSVTSSILEYRIENGRTYHKYKDGKYAAPNDERESDRLDLQHNLFIRTFDDRLGSAPPNDRDAKVGRVLDIGTGSGIWAIDFGDEHPESEAGGPISSVSVRESTQANFLYSVPPNVQFEIDDVEEPWLFSRPFDYIHSRMMTGSIRNWRQFLQNCFDNLNPGGYLELNDIDAVPVSDDGTLTEDTSLMKSVRLCCEAIAKLGVPYEHFSRFEGVLKEIGFEDVHIQRFKWPTNSWPKDKKHKEIGIWNYENFAPNWEGFLMAPLTRALDWTKEEVIILAMEARKDFANRNIHAYYNMWGILTIRLIIELT</sequence>
<gene>
    <name evidence="3" type="ORF">CLUP02_07394</name>
</gene>
<dbReference type="PROSITE" id="PS01124">
    <property type="entry name" value="HTH_ARAC_FAMILY_2"/>
    <property type="match status" value="1"/>
</dbReference>
<dbReference type="InterPro" id="IPR029063">
    <property type="entry name" value="SAM-dependent_MTases_sf"/>
</dbReference>
<feature type="domain" description="HTH araC/xylS-type" evidence="2">
    <location>
        <begin position="40"/>
        <end position="108"/>
    </location>
</feature>
<dbReference type="KEGG" id="clup:CLUP02_07394"/>
<reference evidence="3" key="1">
    <citation type="journal article" date="2021" name="Mol. Plant Microbe Interact.">
        <title>Complete Genome Sequence of the Plant-Pathogenic Fungus Colletotrichum lupini.</title>
        <authorList>
            <person name="Baroncelli R."/>
            <person name="Pensec F."/>
            <person name="Da Lio D."/>
            <person name="Boufleur T."/>
            <person name="Vicente I."/>
            <person name="Sarrocco S."/>
            <person name="Picot A."/>
            <person name="Baraldi E."/>
            <person name="Sukno S."/>
            <person name="Thon M."/>
            <person name="Le Floch G."/>
        </authorList>
    </citation>
    <scope>NUCLEOTIDE SEQUENCE</scope>
    <source>
        <strain evidence="3">IMI 504893</strain>
    </source>
</reference>
<dbReference type="RefSeq" id="XP_049143532.1">
    <property type="nucleotide sequence ID" value="XM_049286389.1"/>
</dbReference>
<evidence type="ECO:0000313" key="4">
    <source>
        <dbReference type="Proteomes" id="UP000830671"/>
    </source>
</evidence>
<dbReference type="InterPro" id="IPR018060">
    <property type="entry name" value="HTH_AraC"/>
</dbReference>
<keyword evidence="3" id="KW-0489">Methyltransferase</keyword>
<evidence type="ECO:0000256" key="1">
    <source>
        <dbReference type="ARBA" id="ARBA00038158"/>
    </source>
</evidence>
<dbReference type="PANTHER" id="PTHR43591:SF31">
    <property type="entry name" value="LAEA-LIKE, PUTATIVE (AFU_ORTHOLOGUE AFUA_8G01930)-RELATED"/>
    <property type="match status" value="1"/>
</dbReference>
<evidence type="ECO:0000259" key="2">
    <source>
        <dbReference type="PROSITE" id="PS01124"/>
    </source>
</evidence>
<dbReference type="Proteomes" id="UP000830671">
    <property type="component" value="Chromosome 4"/>
</dbReference>
<dbReference type="AlphaFoldDB" id="A0A9Q8WFM2"/>
<dbReference type="GO" id="GO:0032259">
    <property type="term" value="P:methylation"/>
    <property type="evidence" value="ECO:0007669"/>
    <property type="project" value="UniProtKB-KW"/>
</dbReference>
<dbReference type="Pfam" id="PF13489">
    <property type="entry name" value="Methyltransf_23"/>
    <property type="match status" value="2"/>
</dbReference>
<keyword evidence="3" id="KW-0808">Transferase</keyword>
<dbReference type="GO" id="GO:0008168">
    <property type="term" value="F:methyltransferase activity"/>
    <property type="evidence" value="ECO:0007669"/>
    <property type="project" value="UniProtKB-KW"/>
</dbReference>
<keyword evidence="4" id="KW-1185">Reference proteome</keyword>
<organism evidence="3 4">
    <name type="scientific">Colletotrichum lupini</name>
    <dbReference type="NCBI Taxonomy" id="145971"/>
    <lineage>
        <taxon>Eukaryota</taxon>
        <taxon>Fungi</taxon>
        <taxon>Dikarya</taxon>
        <taxon>Ascomycota</taxon>
        <taxon>Pezizomycotina</taxon>
        <taxon>Sordariomycetes</taxon>
        <taxon>Hypocreomycetidae</taxon>
        <taxon>Glomerellales</taxon>
        <taxon>Glomerellaceae</taxon>
        <taxon>Colletotrichum</taxon>
        <taxon>Colletotrichum acutatum species complex</taxon>
    </lineage>
</organism>
<evidence type="ECO:0000313" key="3">
    <source>
        <dbReference type="EMBL" id="UQC81908.1"/>
    </source>
</evidence>